<feature type="chain" id="PRO_5045235920" description="MurNAc-LAA domain-containing protein" evidence="2">
    <location>
        <begin position="30"/>
        <end position="355"/>
    </location>
</feature>
<feature type="compositionally biased region" description="Low complexity" evidence="1">
    <location>
        <begin position="69"/>
        <end position="94"/>
    </location>
</feature>
<feature type="region of interest" description="Disordered" evidence="1">
    <location>
        <begin position="27"/>
        <end position="109"/>
    </location>
</feature>
<dbReference type="Proteomes" id="UP001500767">
    <property type="component" value="Unassembled WGS sequence"/>
</dbReference>
<dbReference type="EMBL" id="BAAAYR010000004">
    <property type="protein sequence ID" value="GAA3575448.1"/>
    <property type="molecule type" value="Genomic_DNA"/>
</dbReference>
<evidence type="ECO:0000256" key="2">
    <source>
        <dbReference type="SAM" id="SignalP"/>
    </source>
</evidence>
<dbReference type="Pfam" id="PF01520">
    <property type="entry name" value="Amidase_3"/>
    <property type="match status" value="1"/>
</dbReference>
<gene>
    <name evidence="4" type="ORF">GCM10022197_35680</name>
</gene>
<accession>A0ABP6Y0H3</accession>
<dbReference type="SUPFAM" id="SSF53187">
    <property type="entry name" value="Zn-dependent exopeptidases"/>
    <property type="match status" value="1"/>
</dbReference>
<dbReference type="InterPro" id="IPR002508">
    <property type="entry name" value="MurNAc-LAA_cat"/>
</dbReference>
<keyword evidence="5" id="KW-1185">Reference proteome</keyword>
<name>A0ABP6Y0H3_9ACTN</name>
<evidence type="ECO:0000313" key="5">
    <source>
        <dbReference type="Proteomes" id="UP001500767"/>
    </source>
</evidence>
<proteinExistence type="predicted"/>
<feature type="domain" description="MurNAc-LAA" evidence="3">
    <location>
        <begin position="96"/>
        <end position="280"/>
    </location>
</feature>
<organism evidence="4 5">
    <name type="scientific">Microlunatus spumicola</name>
    <dbReference type="NCBI Taxonomy" id="81499"/>
    <lineage>
        <taxon>Bacteria</taxon>
        <taxon>Bacillati</taxon>
        <taxon>Actinomycetota</taxon>
        <taxon>Actinomycetes</taxon>
        <taxon>Propionibacteriales</taxon>
        <taxon>Propionibacteriaceae</taxon>
        <taxon>Microlunatus</taxon>
    </lineage>
</organism>
<evidence type="ECO:0000259" key="3">
    <source>
        <dbReference type="Pfam" id="PF01520"/>
    </source>
</evidence>
<dbReference type="Gene3D" id="3.40.630.40">
    <property type="entry name" value="Zn-dependent exopeptidases"/>
    <property type="match status" value="1"/>
</dbReference>
<keyword evidence="2" id="KW-0732">Signal</keyword>
<reference evidence="5" key="1">
    <citation type="journal article" date="2019" name="Int. J. Syst. Evol. Microbiol.">
        <title>The Global Catalogue of Microorganisms (GCM) 10K type strain sequencing project: providing services to taxonomists for standard genome sequencing and annotation.</title>
        <authorList>
            <consortium name="The Broad Institute Genomics Platform"/>
            <consortium name="The Broad Institute Genome Sequencing Center for Infectious Disease"/>
            <person name="Wu L."/>
            <person name="Ma J."/>
        </authorList>
    </citation>
    <scope>NUCLEOTIDE SEQUENCE [LARGE SCALE GENOMIC DNA]</scope>
    <source>
        <strain evidence="5">JCM 16540</strain>
    </source>
</reference>
<feature type="signal peptide" evidence="2">
    <location>
        <begin position="1"/>
        <end position="29"/>
    </location>
</feature>
<feature type="compositionally biased region" description="Pro residues" evidence="1">
    <location>
        <begin position="58"/>
        <end position="68"/>
    </location>
</feature>
<evidence type="ECO:0000256" key="1">
    <source>
        <dbReference type="SAM" id="MobiDB-lite"/>
    </source>
</evidence>
<sequence length="355" mass="36610">MAARRRAARRRAALLALVLTALLPGCGSAEPVARPQLPTPPQTVFSPEPTTPGASPTPSLPTPVPTPALTPVDTASPSASPSPTATPTSTAPAPLIVIDPGHSGRSIRSTDRATGLRDVDYPNYPEIYETFDVSACVGEGLRTDGYRVTLTKRRALDSVGLAARAKVANDGRAALAVSVHDDHSQGPGFQATYSQRGVTHDGKYHAMYRGTGGSRTVFSDAAVAKASEQAAATIARARSDAQGRKVSARENSFTGRAPLEPGNLAIVQLLAKVPWVYNEAGAKVGGSTTRAMSIATEEAYAKGLLVGIEAAVPLPARPVTQPGAGAKGLRRCLVTAATPGDGRATRPARYAPAGS</sequence>
<comment type="caution">
    <text evidence="4">The sequence shown here is derived from an EMBL/GenBank/DDBJ whole genome shotgun (WGS) entry which is preliminary data.</text>
</comment>
<dbReference type="RefSeq" id="WP_204910254.1">
    <property type="nucleotide sequence ID" value="NZ_BAAAYR010000004.1"/>
</dbReference>
<evidence type="ECO:0000313" key="4">
    <source>
        <dbReference type="EMBL" id="GAA3575448.1"/>
    </source>
</evidence>
<protein>
    <recommendedName>
        <fullName evidence="3">MurNAc-LAA domain-containing protein</fullName>
    </recommendedName>
</protein>